<evidence type="ECO:0000313" key="2">
    <source>
        <dbReference type="Proteomes" id="UP001497535"/>
    </source>
</evidence>
<reference evidence="1" key="1">
    <citation type="submission" date="2023-11" db="EMBL/GenBank/DDBJ databases">
        <authorList>
            <person name="Poullet M."/>
        </authorList>
    </citation>
    <scope>NUCLEOTIDE SEQUENCE</scope>
    <source>
        <strain evidence="1">E1834</strain>
    </source>
</reference>
<sequence length="159" mass="17931">MAGIDFGNMNCYLAAARNKGIEVLMNDYSLHATPSCILFGQTARLMGFGARQQLNMHYKNTVLYFKQLLGKQYSDEFIRLFGSSIPCDIVQLKNGDIGLKVMYLNEERIFTPEQVLACLFTHLRLLLSKSLGSDINECVMSVPFYFDEKQRLAVIAAGQ</sequence>
<dbReference type="EMBL" id="CAVMJV010000013">
    <property type="protein sequence ID" value="CAK5048702.1"/>
    <property type="molecule type" value="Genomic_DNA"/>
</dbReference>
<proteinExistence type="predicted"/>
<comment type="caution">
    <text evidence="1">The sequence shown here is derived from an EMBL/GenBank/DDBJ whole genome shotgun (WGS) entry which is preliminary data.</text>
</comment>
<gene>
    <name evidence="1" type="ORF">MENTE1834_LOCUS12812</name>
</gene>
<name>A0ACB0YJ01_MELEN</name>
<accession>A0ACB0YJ01</accession>
<keyword evidence="2" id="KW-1185">Reference proteome</keyword>
<protein>
    <submittedName>
        <fullName evidence="1">Uncharacterized protein</fullName>
    </submittedName>
</protein>
<organism evidence="1 2">
    <name type="scientific">Meloidogyne enterolobii</name>
    <name type="common">Root-knot nematode worm</name>
    <name type="synonym">Meloidogyne mayaguensis</name>
    <dbReference type="NCBI Taxonomy" id="390850"/>
    <lineage>
        <taxon>Eukaryota</taxon>
        <taxon>Metazoa</taxon>
        <taxon>Ecdysozoa</taxon>
        <taxon>Nematoda</taxon>
        <taxon>Chromadorea</taxon>
        <taxon>Rhabditida</taxon>
        <taxon>Tylenchina</taxon>
        <taxon>Tylenchomorpha</taxon>
        <taxon>Tylenchoidea</taxon>
        <taxon>Meloidogynidae</taxon>
        <taxon>Meloidogyninae</taxon>
        <taxon>Meloidogyne</taxon>
    </lineage>
</organism>
<dbReference type="Proteomes" id="UP001497535">
    <property type="component" value="Unassembled WGS sequence"/>
</dbReference>
<evidence type="ECO:0000313" key="1">
    <source>
        <dbReference type="EMBL" id="CAK5048702.1"/>
    </source>
</evidence>